<dbReference type="CDD" id="cd13777">
    <property type="entry name" value="Aar2_N"/>
    <property type="match status" value="1"/>
</dbReference>
<gene>
    <name evidence="5" type="ORF">BCR34DRAFT_592854</name>
</gene>
<protein>
    <submittedName>
        <fullName evidence="5">A1 cistron-splicing factor</fullName>
    </submittedName>
</protein>
<keyword evidence="6" id="KW-1185">Reference proteome</keyword>
<feature type="domain" description="AAR2 N-terminal" evidence="4">
    <location>
        <begin position="8"/>
        <end position="152"/>
    </location>
</feature>
<evidence type="ECO:0000313" key="5">
    <source>
        <dbReference type="EMBL" id="ORX99538.1"/>
    </source>
</evidence>
<accession>A0A1Y1YNI3</accession>
<dbReference type="OrthoDB" id="201752at2759"/>
<reference evidence="5 6" key="1">
    <citation type="submission" date="2016-07" db="EMBL/GenBank/DDBJ databases">
        <title>Pervasive Adenine N6-methylation of Active Genes in Fungi.</title>
        <authorList>
            <consortium name="DOE Joint Genome Institute"/>
            <person name="Mondo S.J."/>
            <person name="Dannebaum R.O."/>
            <person name="Kuo R.C."/>
            <person name="Labutti K."/>
            <person name="Haridas S."/>
            <person name="Kuo A."/>
            <person name="Salamov A."/>
            <person name="Ahrendt S.R."/>
            <person name="Lipzen A."/>
            <person name="Sullivan W."/>
            <person name="Andreopoulos W.B."/>
            <person name="Clum A."/>
            <person name="Lindquist E."/>
            <person name="Daum C."/>
            <person name="Ramamoorthy G.K."/>
            <person name="Gryganskyi A."/>
            <person name="Culley D."/>
            <person name="Magnuson J.K."/>
            <person name="James T.Y."/>
            <person name="O'Malley M.A."/>
            <person name="Stajich J.E."/>
            <person name="Spatafora J.W."/>
            <person name="Visel A."/>
            <person name="Grigoriev I.V."/>
        </authorList>
    </citation>
    <scope>NUCLEOTIDE SEQUENCE [LARGE SCALE GENOMIC DNA]</scope>
    <source>
        <strain evidence="5 6">CBS 115471</strain>
    </source>
</reference>
<dbReference type="Pfam" id="PF20981">
    <property type="entry name" value="AAR2_1st"/>
    <property type="match status" value="1"/>
</dbReference>
<evidence type="ECO:0000256" key="1">
    <source>
        <dbReference type="ARBA" id="ARBA00006281"/>
    </source>
</evidence>
<dbReference type="InterPro" id="IPR038516">
    <property type="entry name" value="AAR2_N_sf"/>
</dbReference>
<evidence type="ECO:0000256" key="2">
    <source>
        <dbReference type="SAM" id="MobiDB-lite"/>
    </source>
</evidence>
<comment type="similarity">
    <text evidence="1">Belongs to the AAR2 family.</text>
</comment>
<feature type="region of interest" description="Disordered" evidence="2">
    <location>
        <begin position="403"/>
        <end position="436"/>
    </location>
</feature>
<dbReference type="InterPro" id="IPR007946">
    <property type="entry name" value="AAR2"/>
</dbReference>
<dbReference type="STRING" id="1231657.A0A1Y1YNI3"/>
<dbReference type="GO" id="GO:0000244">
    <property type="term" value="P:spliceosomal tri-snRNP complex assembly"/>
    <property type="evidence" value="ECO:0007669"/>
    <property type="project" value="TreeGrafter"/>
</dbReference>
<dbReference type="InterPro" id="IPR033648">
    <property type="entry name" value="AAR2_C"/>
</dbReference>
<organism evidence="5 6">
    <name type="scientific">Clohesyomyces aquaticus</name>
    <dbReference type="NCBI Taxonomy" id="1231657"/>
    <lineage>
        <taxon>Eukaryota</taxon>
        <taxon>Fungi</taxon>
        <taxon>Dikarya</taxon>
        <taxon>Ascomycota</taxon>
        <taxon>Pezizomycotina</taxon>
        <taxon>Dothideomycetes</taxon>
        <taxon>Pleosporomycetidae</taxon>
        <taxon>Pleosporales</taxon>
        <taxon>Lindgomycetaceae</taxon>
        <taxon>Clohesyomyces</taxon>
    </lineage>
</organism>
<feature type="domain" description="AAR2 C-terminal" evidence="3">
    <location>
        <begin position="191"/>
        <end position="358"/>
    </location>
</feature>
<comment type="caution">
    <text evidence="5">The sequence shown here is derived from an EMBL/GenBank/DDBJ whole genome shotgun (WGS) entry which is preliminary data.</text>
</comment>
<evidence type="ECO:0000259" key="3">
    <source>
        <dbReference type="Pfam" id="PF05282"/>
    </source>
</evidence>
<dbReference type="Gene3D" id="1.25.40.550">
    <property type="entry name" value="Aar2, C-terminal domain-like"/>
    <property type="match status" value="1"/>
</dbReference>
<dbReference type="CDD" id="cd13778">
    <property type="entry name" value="Aar2_C"/>
    <property type="match status" value="1"/>
</dbReference>
<dbReference type="PANTHER" id="PTHR12689">
    <property type="entry name" value="A1 CISTRON SPLICING FACTOR AAR2-RELATED"/>
    <property type="match status" value="1"/>
</dbReference>
<dbReference type="AlphaFoldDB" id="A0A1Y1YNI3"/>
<evidence type="ECO:0000313" key="6">
    <source>
        <dbReference type="Proteomes" id="UP000193144"/>
    </source>
</evidence>
<sequence length="436" mass="49103">MDKGTLSNCVLLLDLPRSALGGIDLLSFTTAPRFHGIKNLPPGLHFVFAATDASMAVRHGAWFYVSPSIGAPQVFIKKWDRSKEELVAETAQPEVMRWRANLGGIWNEGLTPYRQTVPQSSGAEDGDVFEESLDWSQLTSRITQSLLSRITGLDPDHWSLNSASSSVQDLEYIPGLDMSKSVIQAEKELRFLPIDLKRTWREGATGEELSAAAQDRSWALGELIEKHCSGYNERAREWEVVGELQFTFLMVLTLNNNSCLEQWKRILGLLFTSRQAVKERTHLFLEALKILRLQIGHSADMEAGMFDINEDGGGFLKPLLRKFRRSLDESNGQWKTNVLGELDELQDYLKEEFGWEFDENFVKRGMLELEDGERVEMDVNGVDEDEGTGEYAPTVVELTESQLSELEGGNIGSESGNHLAEEDEEDADLEDMDTRY</sequence>
<evidence type="ECO:0000259" key="4">
    <source>
        <dbReference type="Pfam" id="PF20981"/>
    </source>
</evidence>
<proteinExistence type="inferred from homology"/>
<feature type="compositionally biased region" description="Acidic residues" evidence="2">
    <location>
        <begin position="421"/>
        <end position="436"/>
    </location>
</feature>
<name>A0A1Y1YNI3_9PLEO</name>
<dbReference type="Gene3D" id="2.60.34.20">
    <property type="match status" value="1"/>
</dbReference>
<dbReference type="Pfam" id="PF05282">
    <property type="entry name" value="AAR2"/>
    <property type="match status" value="1"/>
</dbReference>
<dbReference type="Proteomes" id="UP000193144">
    <property type="component" value="Unassembled WGS sequence"/>
</dbReference>
<dbReference type="EMBL" id="MCFA01000196">
    <property type="protein sequence ID" value="ORX99538.1"/>
    <property type="molecule type" value="Genomic_DNA"/>
</dbReference>
<dbReference type="PANTHER" id="PTHR12689:SF4">
    <property type="entry name" value="PROTEIN AAR2 HOMOLOG"/>
    <property type="match status" value="1"/>
</dbReference>
<dbReference type="InterPro" id="IPR038514">
    <property type="entry name" value="AAR2_C_sf"/>
</dbReference>
<dbReference type="InterPro" id="IPR033647">
    <property type="entry name" value="Aar2_N"/>
</dbReference>